<gene>
    <name evidence="2" type="ORF">ACFOPX_04095</name>
</gene>
<organism evidence="2 3">
    <name type="scientific">Helicobacter baculiformis</name>
    <dbReference type="NCBI Taxonomy" id="427351"/>
    <lineage>
        <taxon>Bacteria</taxon>
        <taxon>Pseudomonadati</taxon>
        <taxon>Campylobacterota</taxon>
        <taxon>Epsilonproteobacteria</taxon>
        <taxon>Campylobacterales</taxon>
        <taxon>Helicobacteraceae</taxon>
        <taxon>Helicobacter</taxon>
    </lineage>
</organism>
<proteinExistence type="predicted"/>
<evidence type="ECO:0000256" key="1">
    <source>
        <dbReference type="SAM" id="Phobius"/>
    </source>
</evidence>
<keyword evidence="3" id="KW-1185">Reference proteome</keyword>
<feature type="transmembrane region" description="Helical" evidence="1">
    <location>
        <begin position="6"/>
        <end position="30"/>
    </location>
</feature>
<keyword evidence="1" id="KW-0812">Transmembrane</keyword>
<name>A0ABV7ZGP5_9HELI</name>
<dbReference type="EMBL" id="JBHRZO010000018">
    <property type="protein sequence ID" value="MFC3847713.1"/>
    <property type="molecule type" value="Genomic_DNA"/>
</dbReference>
<keyword evidence="1" id="KW-0472">Membrane</keyword>
<feature type="transmembrane region" description="Helical" evidence="1">
    <location>
        <begin position="37"/>
        <end position="60"/>
    </location>
</feature>
<reference evidence="3" key="1">
    <citation type="journal article" date="2019" name="Int. J. Syst. Evol. Microbiol.">
        <title>The Global Catalogue of Microorganisms (GCM) 10K type strain sequencing project: providing services to taxonomists for standard genome sequencing and annotation.</title>
        <authorList>
            <consortium name="The Broad Institute Genomics Platform"/>
            <consortium name="The Broad Institute Genome Sequencing Center for Infectious Disease"/>
            <person name="Wu L."/>
            <person name="Ma J."/>
        </authorList>
    </citation>
    <scope>NUCLEOTIDE SEQUENCE [LARGE SCALE GENOMIC DNA]</scope>
    <source>
        <strain evidence="3">CCUG 53816</strain>
    </source>
</reference>
<sequence length="90" mass="9468">MIELLMGLFIVCLLGLLLLGGLVSVFPVVFDLLIESAVFLIIALVIAFAIALVVAVLVFFANIAVVLLGLALVGAVVVLVLRAFGIKFRS</sequence>
<dbReference type="Proteomes" id="UP001595783">
    <property type="component" value="Unassembled WGS sequence"/>
</dbReference>
<accession>A0ABV7ZGP5</accession>
<comment type="caution">
    <text evidence="2">The sequence shown here is derived from an EMBL/GenBank/DDBJ whole genome shotgun (WGS) entry which is preliminary data.</text>
</comment>
<evidence type="ECO:0000313" key="3">
    <source>
        <dbReference type="Proteomes" id="UP001595783"/>
    </source>
</evidence>
<protein>
    <submittedName>
        <fullName evidence="2">Uncharacterized protein</fullName>
    </submittedName>
</protein>
<keyword evidence="1" id="KW-1133">Transmembrane helix</keyword>
<feature type="transmembrane region" description="Helical" evidence="1">
    <location>
        <begin position="66"/>
        <end position="84"/>
    </location>
</feature>
<evidence type="ECO:0000313" key="2">
    <source>
        <dbReference type="EMBL" id="MFC3847713.1"/>
    </source>
</evidence>